<organism evidence="2 3">
    <name type="scientific">Cardiocondyla obscurior</name>
    <dbReference type="NCBI Taxonomy" id="286306"/>
    <lineage>
        <taxon>Eukaryota</taxon>
        <taxon>Metazoa</taxon>
        <taxon>Ecdysozoa</taxon>
        <taxon>Arthropoda</taxon>
        <taxon>Hexapoda</taxon>
        <taxon>Insecta</taxon>
        <taxon>Pterygota</taxon>
        <taxon>Neoptera</taxon>
        <taxon>Endopterygota</taxon>
        <taxon>Hymenoptera</taxon>
        <taxon>Apocrita</taxon>
        <taxon>Aculeata</taxon>
        <taxon>Formicoidea</taxon>
        <taxon>Formicidae</taxon>
        <taxon>Myrmicinae</taxon>
        <taxon>Cardiocondyla</taxon>
    </lineage>
</organism>
<keyword evidence="3" id="KW-1185">Reference proteome</keyword>
<name>A0AAW2FM06_9HYME</name>
<feature type="region of interest" description="Disordered" evidence="1">
    <location>
        <begin position="24"/>
        <end position="43"/>
    </location>
</feature>
<accession>A0AAW2FM06</accession>
<protein>
    <submittedName>
        <fullName evidence="2">Uncharacterized protein</fullName>
    </submittedName>
</protein>
<dbReference type="EMBL" id="JADYXP020000009">
    <property type="protein sequence ID" value="KAL0116447.1"/>
    <property type="molecule type" value="Genomic_DNA"/>
</dbReference>
<evidence type="ECO:0000313" key="3">
    <source>
        <dbReference type="Proteomes" id="UP001430953"/>
    </source>
</evidence>
<dbReference type="Proteomes" id="UP001430953">
    <property type="component" value="Unassembled WGS sequence"/>
</dbReference>
<evidence type="ECO:0000256" key="1">
    <source>
        <dbReference type="SAM" id="MobiDB-lite"/>
    </source>
</evidence>
<dbReference type="AlphaFoldDB" id="A0AAW2FM06"/>
<comment type="caution">
    <text evidence="2">The sequence shown here is derived from an EMBL/GenBank/DDBJ whole genome shotgun (WGS) entry which is preliminary data.</text>
</comment>
<sequence length="115" mass="12655">MQDLQTPHVPVISGNDVDYKRCGLRPRTLDPAPRPPPFARNNRAVPNIVKLRAGRPAAPCTTDTAQTAWLVVRAADSRTRSLYDRHGSDGLACSPRRRLATAEPVQPTRPERPGL</sequence>
<feature type="region of interest" description="Disordered" evidence="1">
    <location>
        <begin position="83"/>
        <end position="115"/>
    </location>
</feature>
<evidence type="ECO:0000313" key="2">
    <source>
        <dbReference type="EMBL" id="KAL0116447.1"/>
    </source>
</evidence>
<gene>
    <name evidence="2" type="ORF">PUN28_009832</name>
</gene>
<reference evidence="2 3" key="1">
    <citation type="submission" date="2023-03" db="EMBL/GenBank/DDBJ databases">
        <title>High recombination rates correlate with genetic variation in Cardiocondyla obscurior ants.</title>
        <authorList>
            <person name="Errbii M."/>
        </authorList>
    </citation>
    <scope>NUCLEOTIDE SEQUENCE [LARGE SCALE GENOMIC DNA]</scope>
    <source>
        <strain evidence="2">Alpha-2009</strain>
        <tissue evidence="2">Whole body</tissue>
    </source>
</reference>
<proteinExistence type="predicted"/>